<feature type="compositionally biased region" description="Basic residues" evidence="5">
    <location>
        <begin position="356"/>
        <end position="372"/>
    </location>
</feature>
<comment type="similarity">
    <text evidence="1">Belongs to the V-ATPase C subunit family.</text>
</comment>
<evidence type="ECO:0000313" key="7">
    <source>
        <dbReference type="Proteomes" id="UP001652680"/>
    </source>
</evidence>
<evidence type="ECO:0000256" key="1">
    <source>
        <dbReference type="ARBA" id="ARBA00006138"/>
    </source>
</evidence>
<dbReference type="PANTHER" id="PTHR10137">
    <property type="entry name" value="V-TYPE PROTON ATPASE SUBUNIT C"/>
    <property type="match status" value="1"/>
</dbReference>
<sequence>MMSEYWIISAPGEKTCQQTYDTMNNLTSKQHNLCNNYKFHIPDLKVGTLDQLVGLSDDLGKLDTYVEQITRKVANYLGEVLEDQRDKLHENLMANNSPGPPDDSMPCRHHQRIKHLSLRHQRKHQHTHHQNKPQHYHHHHHHHQLPQDLKGKSAVACSPATPPPVPLNLPPACACDVLAPGSISGGSLTNLSSGNDAEPEPEFDGCPCDECFACAPPSTSATASTLLADECYSQTASSMLSATRCALSTVAAIATGSGLGGGLGSGPSTSAAAAAAASPSGGGAAPASCSTLSSSAYFSTSAPTTSSSVHSSMSRSNSKRLNNNTCSINNNKLSFRSGSHVSQLHLASTHPQQLQLHHHTHHSHQQAVHHPHANPLQSPTQKSMSEDEGDASAAAPEDGETDEDPKSPHSVQSDLSDTFDWWFNKPKRNSKKSSAQQQHETSTPQQQQNQNQQTQQQHATNNPLTPQQHQQTQQQHQQTQQQQKQTQQQHQQTQQQHQHHLSKAMTFWHQASTTPRSSYRSFFNSLADQIYSKRSTPSQLNINNGFNLTPTHRSSPVSSCCGSSSQGRSSPDTDPAEPPEFPLSPAELPQYLTRFQWDMAKYPIKQSLRNIADIISKQIGQIDGDLKTKSQAYNNLKGNLQNLEKKKTGSLLTRNLADLVKKEHFILDSEYLTTLLVIVPKVMANDWLTNYEKITDMIVPRSSQLIQEDSDYCLFNVTLFKKVAEEFKLHARERKFIVRDFVYNEEELAAGKNEMTKLMTDKKKQFGPLVRWLKVNFSEAFCALIHVKALRVFVESVLRYGLPVNFQAILIEPNKKSVKRLRDVLNQLYGHLDGASAGGAVSSADNVDIPGLGFGQSEYFPYVFYKVNIDMVEQAKV</sequence>
<reference evidence="6" key="2">
    <citation type="submission" date="2025-05" db="UniProtKB">
        <authorList>
            <consortium name="EnsemblMetazoa"/>
        </authorList>
    </citation>
    <scope>IDENTIFICATION</scope>
</reference>
<dbReference type="Gene3D" id="3.30.70.100">
    <property type="match status" value="1"/>
</dbReference>
<dbReference type="Pfam" id="PF03223">
    <property type="entry name" value="V-ATPase_C"/>
    <property type="match status" value="2"/>
</dbReference>
<evidence type="ECO:0000256" key="5">
    <source>
        <dbReference type="SAM" id="MobiDB-lite"/>
    </source>
</evidence>
<feature type="compositionally biased region" description="Low complexity" evidence="5">
    <location>
        <begin position="302"/>
        <end position="316"/>
    </location>
</feature>
<keyword evidence="4" id="KW-0406">Ion transport</keyword>
<dbReference type="Gene3D" id="1.20.1460.10">
    <property type="entry name" value="subunit c (vma5p) of the yeast v-atpase, domain 2"/>
    <property type="match status" value="1"/>
</dbReference>
<dbReference type="SUPFAM" id="SSF118203">
    <property type="entry name" value="Vacuolar ATP synthase subunit C"/>
    <property type="match status" value="2"/>
</dbReference>
<evidence type="ECO:0000256" key="4">
    <source>
        <dbReference type="ARBA" id="ARBA00023065"/>
    </source>
</evidence>
<feature type="compositionally biased region" description="Polar residues" evidence="5">
    <location>
        <begin position="537"/>
        <end position="552"/>
    </location>
</feature>
<evidence type="ECO:0000256" key="3">
    <source>
        <dbReference type="ARBA" id="ARBA00022781"/>
    </source>
</evidence>
<feature type="compositionally biased region" description="Basic residues" evidence="5">
    <location>
        <begin position="117"/>
        <end position="144"/>
    </location>
</feature>
<dbReference type="InterPro" id="IPR036132">
    <property type="entry name" value="Vac_ATP_synth_c_sf"/>
</dbReference>
<accession>A0ABM5JG18</accession>
<feature type="region of interest" description="Disordered" evidence="5">
    <location>
        <begin position="117"/>
        <end position="158"/>
    </location>
</feature>
<dbReference type="Gene3D" id="3.30.70.1180">
    <property type="entry name" value="Vacuolar atp synthase subunit c, domain 1"/>
    <property type="match status" value="1"/>
</dbReference>
<keyword evidence="2" id="KW-0813">Transport</keyword>
<feature type="region of interest" description="Disordered" evidence="5">
    <location>
        <begin position="302"/>
        <end position="325"/>
    </location>
</feature>
<reference evidence="7" key="1">
    <citation type="journal article" date="2021" name="Elife">
        <title>Highly contiguous assemblies of 101 drosophilid genomes.</title>
        <authorList>
            <person name="Kim B.Y."/>
            <person name="Wang J.R."/>
            <person name="Miller D.E."/>
            <person name="Barmina O."/>
            <person name="Delaney E."/>
            <person name="Thompson A."/>
            <person name="Comeault A.A."/>
            <person name="Peede D."/>
            <person name="D'Agostino E.R."/>
            <person name="Pelaez J."/>
            <person name="Aguilar J.M."/>
            <person name="Haji D."/>
            <person name="Matsunaga T."/>
            <person name="Armstrong E.E."/>
            <person name="Zych M."/>
            <person name="Ogawa Y."/>
            <person name="Stamenkovic-Radak M."/>
            <person name="Jelic M."/>
            <person name="Veselinovic M.S."/>
            <person name="Tanaskovic M."/>
            <person name="Eric P."/>
            <person name="Gao J.J."/>
            <person name="Katoh T.K."/>
            <person name="Toda M.J."/>
            <person name="Watabe H."/>
            <person name="Watada M."/>
            <person name="Davis J.S."/>
            <person name="Moyle L.C."/>
            <person name="Manoli G."/>
            <person name="Bertolini E."/>
            <person name="Kostal V."/>
            <person name="Hawley R.S."/>
            <person name="Takahashi A."/>
            <person name="Jones C.D."/>
            <person name="Price D.K."/>
            <person name="Whiteman N."/>
            <person name="Kopp A."/>
            <person name="Matute D.R."/>
            <person name="Petrov D.A."/>
        </authorList>
    </citation>
    <scope>NUCLEOTIDE SEQUENCE [LARGE SCALE GENOMIC DNA]</scope>
</reference>
<dbReference type="EnsemblMetazoa" id="XM_044461827.1">
    <property type="protein sequence ID" value="XP_044317762.1"/>
    <property type="gene ID" value="LOC108037808"/>
</dbReference>
<dbReference type="InterPro" id="IPR004907">
    <property type="entry name" value="ATPase_V1-cplx_csu"/>
</dbReference>
<feature type="compositionally biased region" description="Low complexity" evidence="5">
    <location>
        <begin position="436"/>
        <end position="496"/>
    </location>
</feature>
<dbReference type="Proteomes" id="UP001652680">
    <property type="component" value="Unassembled WGS sequence"/>
</dbReference>
<evidence type="ECO:0008006" key="8">
    <source>
        <dbReference type="Google" id="ProtNLM"/>
    </source>
</evidence>
<keyword evidence="7" id="KW-1185">Reference proteome</keyword>
<organism evidence="6 7">
    <name type="scientific">Drosophila rhopaloa</name>
    <name type="common">Fruit fly</name>
    <dbReference type="NCBI Taxonomy" id="1041015"/>
    <lineage>
        <taxon>Eukaryota</taxon>
        <taxon>Metazoa</taxon>
        <taxon>Ecdysozoa</taxon>
        <taxon>Arthropoda</taxon>
        <taxon>Hexapoda</taxon>
        <taxon>Insecta</taxon>
        <taxon>Pterygota</taxon>
        <taxon>Neoptera</taxon>
        <taxon>Endopterygota</taxon>
        <taxon>Diptera</taxon>
        <taxon>Brachycera</taxon>
        <taxon>Muscomorpha</taxon>
        <taxon>Ephydroidea</taxon>
        <taxon>Drosophilidae</taxon>
        <taxon>Drosophila</taxon>
        <taxon>Sophophora</taxon>
    </lineage>
</organism>
<evidence type="ECO:0000256" key="2">
    <source>
        <dbReference type="ARBA" id="ARBA00022448"/>
    </source>
</evidence>
<dbReference type="CDD" id="cd14785">
    <property type="entry name" value="V-ATPase_C"/>
    <property type="match status" value="1"/>
</dbReference>
<proteinExistence type="inferred from homology"/>
<evidence type="ECO:0000313" key="6">
    <source>
        <dbReference type="EnsemblMetazoa" id="XP_044317762.1"/>
    </source>
</evidence>
<feature type="compositionally biased region" description="Low complexity" evidence="5">
    <location>
        <begin position="553"/>
        <end position="570"/>
    </location>
</feature>
<gene>
    <name evidence="6" type="primary">108037808</name>
</gene>
<protein>
    <recommendedName>
        <fullName evidence="8">V-type proton ATPase subunit C</fullName>
    </recommendedName>
</protein>
<feature type="region of interest" description="Disordered" evidence="5">
    <location>
        <begin position="537"/>
        <end position="585"/>
    </location>
</feature>
<keyword evidence="3" id="KW-0375">Hydrogen ion transport</keyword>
<dbReference type="PANTHER" id="PTHR10137:SF0">
    <property type="entry name" value="V-TYPE PROTON ATPASE SUBUNIT C"/>
    <property type="match status" value="1"/>
</dbReference>
<feature type="region of interest" description="Disordered" evidence="5">
    <location>
        <begin position="339"/>
        <end position="502"/>
    </location>
</feature>
<name>A0ABM5JG18_DRORH</name>